<reference evidence="9" key="1">
    <citation type="submission" date="2020-08" db="EMBL/GenBank/DDBJ databases">
        <title>Multicomponent nature underlies the extraordinary mechanical properties of spider dragline silk.</title>
        <authorList>
            <person name="Kono N."/>
            <person name="Nakamura H."/>
            <person name="Mori M."/>
            <person name="Yoshida Y."/>
            <person name="Ohtoshi R."/>
            <person name="Malay A.D."/>
            <person name="Moran D.A.P."/>
            <person name="Tomita M."/>
            <person name="Numata K."/>
            <person name="Arakawa K."/>
        </authorList>
    </citation>
    <scope>NUCLEOTIDE SEQUENCE</scope>
</reference>
<dbReference type="Gene3D" id="1.10.630.10">
    <property type="entry name" value="Cytochrome P450"/>
    <property type="match status" value="1"/>
</dbReference>
<sequence>HLLAKGTGLHDKSWDYDYLKLLLGTGLITSSVEKWRSRRKLLAPCFHTDILRGFLTIFNERSQTLVEHLRQETKKEFTNIGTPVTLTTLEIIYGMLKFKLLTKKRI</sequence>
<protein>
    <recommendedName>
        <fullName evidence="11">Cytochrome P450</fullName>
    </recommendedName>
</protein>
<dbReference type="GO" id="GO:0016705">
    <property type="term" value="F:oxidoreductase activity, acting on paired donors, with incorporation or reduction of molecular oxygen"/>
    <property type="evidence" value="ECO:0007669"/>
    <property type="project" value="InterPro"/>
</dbReference>
<dbReference type="PANTHER" id="PTHR24291">
    <property type="entry name" value="CYTOCHROME P450 FAMILY 4"/>
    <property type="match status" value="1"/>
</dbReference>
<keyword evidence="7" id="KW-0503">Monooxygenase</keyword>
<evidence type="ECO:0008006" key="11">
    <source>
        <dbReference type="Google" id="ProtNLM"/>
    </source>
</evidence>
<evidence type="ECO:0000256" key="7">
    <source>
        <dbReference type="ARBA" id="ARBA00023033"/>
    </source>
</evidence>
<comment type="cofactor">
    <cofactor evidence="1">
        <name>heme</name>
        <dbReference type="ChEBI" id="CHEBI:30413"/>
    </cofactor>
</comment>
<feature type="non-terminal residue" evidence="9">
    <location>
        <position position="1"/>
    </location>
</feature>
<evidence type="ECO:0000256" key="1">
    <source>
        <dbReference type="ARBA" id="ARBA00001971"/>
    </source>
</evidence>
<keyword evidence="8" id="KW-0472">Membrane</keyword>
<dbReference type="InterPro" id="IPR050196">
    <property type="entry name" value="Cytochrome_P450_Monoox"/>
</dbReference>
<dbReference type="SUPFAM" id="SSF48264">
    <property type="entry name" value="Cytochrome P450"/>
    <property type="match status" value="1"/>
</dbReference>
<accession>A0A8X6PLY1</accession>
<dbReference type="GO" id="GO:0005506">
    <property type="term" value="F:iron ion binding"/>
    <property type="evidence" value="ECO:0007669"/>
    <property type="project" value="InterPro"/>
</dbReference>
<keyword evidence="7" id="KW-0560">Oxidoreductase</keyword>
<keyword evidence="10" id="KW-1185">Reference proteome</keyword>
<keyword evidence="4" id="KW-0349">Heme</keyword>
<dbReference type="InterPro" id="IPR001128">
    <property type="entry name" value="Cyt_P450"/>
</dbReference>
<evidence type="ECO:0000256" key="4">
    <source>
        <dbReference type="ARBA" id="ARBA00022617"/>
    </source>
</evidence>
<dbReference type="Pfam" id="PF00067">
    <property type="entry name" value="p450"/>
    <property type="match status" value="1"/>
</dbReference>
<dbReference type="GO" id="GO:0004497">
    <property type="term" value="F:monooxygenase activity"/>
    <property type="evidence" value="ECO:0007669"/>
    <property type="project" value="UniProtKB-KW"/>
</dbReference>
<name>A0A8X6PLY1_NEPPI</name>
<comment type="similarity">
    <text evidence="3">Belongs to the cytochrome P450 family.</text>
</comment>
<organism evidence="9 10">
    <name type="scientific">Nephila pilipes</name>
    <name type="common">Giant wood spider</name>
    <name type="synonym">Nephila maculata</name>
    <dbReference type="NCBI Taxonomy" id="299642"/>
    <lineage>
        <taxon>Eukaryota</taxon>
        <taxon>Metazoa</taxon>
        <taxon>Ecdysozoa</taxon>
        <taxon>Arthropoda</taxon>
        <taxon>Chelicerata</taxon>
        <taxon>Arachnida</taxon>
        <taxon>Araneae</taxon>
        <taxon>Araneomorphae</taxon>
        <taxon>Entelegynae</taxon>
        <taxon>Araneoidea</taxon>
        <taxon>Nephilidae</taxon>
        <taxon>Nephila</taxon>
    </lineage>
</organism>
<keyword evidence="5" id="KW-0256">Endoplasmic reticulum</keyword>
<dbReference type="EMBL" id="BMAW01021891">
    <property type="protein sequence ID" value="GFT75333.1"/>
    <property type="molecule type" value="Genomic_DNA"/>
</dbReference>
<comment type="subcellular location">
    <subcellularLocation>
        <location evidence="2">Endoplasmic reticulum membrane</location>
    </subcellularLocation>
</comment>
<gene>
    <name evidence="9" type="ORF">NPIL_385001</name>
</gene>
<dbReference type="OrthoDB" id="6432257at2759"/>
<dbReference type="GO" id="GO:0005789">
    <property type="term" value="C:endoplasmic reticulum membrane"/>
    <property type="evidence" value="ECO:0007669"/>
    <property type="project" value="UniProtKB-SubCell"/>
</dbReference>
<keyword evidence="6" id="KW-0408">Iron</keyword>
<evidence type="ECO:0000256" key="6">
    <source>
        <dbReference type="ARBA" id="ARBA00023004"/>
    </source>
</evidence>
<keyword evidence="4" id="KW-0479">Metal-binding</keyword>
<proteinExistence type="inferred from homology"/>
<dbReference type="GO" id="GO:0020037">
    <property type="term" value="F:heme binding"/>
    <property type="evidence" value="ECO:0007669"/>
    <property type="project" value="InterPro"/>
</dbReference>
<dbReference type="AlphaFoldDB" id="A0A8X6PLY1"/>
<dbReference type="Proteomes" id="UP000887013">
    <property type="component" value="Unassembled WGS sequence"/>
</dbReference>
<evidence type="ECO:0000313" key="9">
    <source>
        <dbReference type="EMBL" id="GFT75333.1"/>
    </source>
</evidence>
<evidence type="ECO:0000313" key="10">
    <source>
        <dbReference type="Proteomes" id="UP000887013"/>
    </source>
</evidence>
<evidence type="ECO:0000256" key="8">
    <source>
        <dbReference type="ARBA" id="ARBA00023136"/>
    </source>
</evidence>
<dbReference type="InterPro" id="IPR036396">
    <property type="entry name" value="Cyt_P450_sf"/>
</dbReference>
<evidence type="ECO:0000256" key="3">
    <source>
        <dbReference type="ARBA" id="ARBA00010617"/>
    </source>
</evidence>
<comment type="caution">
    <text evidence="9">The sequence shown here is derived from an EMBL/GenBank/DDBJ whole genome shotgun (WGS) entry which is preliminary data.</text>
</comment>
<evidence type="ECO:0000256" key="5">
    <source>
        <dbReference type="ARBA" id="ARBA00022824"/>
    </source>
</evidence>
<evidence type="ECO:0000256" key="2">
    <source>
        <dbReference type="ARBA" id="ARBA00004586"/>
    </source>
</evidence>
<dbReference type="PANTHER" id="PTHR24291:SF189">
    <property type="entry name" value="CYTOCHROME P450 4C3-RELATED"/>
    <property type="match status" value="1"/>
</dbReference>